<comment type="caution">
    <text evidence="6">The sequence shown here is derived from an EMBL/GenBank/DDBJ whole genome shotgun (WGS) entry which is preliminary data.</text>
</comment>
<keyword evidence="4" id="KW-0804">Transcription</keyword>
<dbReference type="EMBL" id="JAOEEO010000002">
    <property type="protein sequence ID" value="MDH0564252.1"/>
    <property type="molecule type" value="Genomic_DNA"/>
</dbReference>
<evidence type="ECO:0000313" key="6">
    <source>
        <dbReference type="EMBL" id="MDH0564252.1"/>
    </source>
</evidence>
<dbReference type="GO" id="GO:0003700">
    <property type="term" value="F:DNA-binding transcription factor activity"/>
    <property type="evidence" value="ECO:0007669"/>
    <property type="project" value="InterPro"/>
</dbReference>
<gene>
    <name evidence="6" type="ORF">N7644_11220</name>
</gene>
<keyword evidence="2" id="KW-0805">Transcription regulation</keyword>
<dbReference type="Pfam" id="PF03466">
    <property type="entry name" value="LysR_substrate"/>
    <property type="match status" value="1"/>
</dbReference>
<evidence type="ECO:0000313" key="7">
    <source>
        <dbReference type="Proteomes" id="UP001159329"/>
    </source>
</evidence>
<dbReference type="GO" id="GO:0000976">
    <property type="term" value="F:transcription cis-regulatory region binding"/>
    <property type="evidence" value="ECO:0007669"/>
    <property type="project" value="TreeGrafter"/>
</dbReference>
<reference evidence="6" key="1">
    <citation type="submission" date="2022-09" db="EMBL/GenBank/DDBJ databases">
        <title>Intensive care unit water sources are persistently colonized with multi-drug resistant bacteria and are the site of extensive horizontal gene transfer of antibiotic resistance genes.</title>
        <authorList>
            <person name="Diorio-Toth L."/>
        </authorList>
    </citation>
    <scope>NUCLEOTIDE SEQUENCE</scope>
    <source>
        <strain evidence="6">GD04005</strain>
    </source>
</reference>
<keyword evidence="3" id="KW-0238">DNA-binding</keyword>
<dbReference type="Gene3D" id="1.10.10.10">
    <property type="entry name" value="Winged helix-like DNA-binding domain superfamily/Winged helix DNA-binding domain"/>
    <property type="match status" value="1"/>
</dbReference>
<protein>
    <submittedName>
        <fullName evidence="6">LysR family transcriptional regulator</fullName>
    </submittedName>
</protein>
<accession>A0AA42IA72</accession>
<dbReference type="Pfam" id="PF00126">
    <property type="entry name" value="HTH_1"/>
    <property type="match status" value="1"/>
</dbReference>
<dbReference type="SUPFAM" id="SSF46785">
    <property type="entry name" value="Winged helix' DNA-binding domain"/>
    <property type="match status" value="1"/>
</dbReference>
<dbReference type="CDD" id="cd05466">
    <property type="entry name" value="PBP2_LTTR_substrate"/>
    <property type="match status" value="1"/>
</dbReference>
<dbReference type="Gene3D" id="3.40.190.290">
    <property type="match status" value="1"/>
</dbReference>
<evidence type="ECO:0000259" key="5">
    <source>
        <dbReference type="PROSITE" id="PS50931"/>
    </source>
</evidence>
<evidence type="ECO:0000256" key="1">
    <source>
        <dbReference type="ARBA" id="ARBA00009437"/>
    </source>
</evidence>
<dbReference type="InterPro" id="IPR036388">
    <property type="entry name" value="WH-like_DNA-bd_sf"/>
</dbReference>
<sequence>MKLTSEQLELILEIIDRGNFSAAARALNRVPSAVSMAIANLEAELNLKLFERSKNHLAPTDIALSIEPHARLIVTKLRQLEMHLTELSTGLETRIAIGVAADVNQKLLLPAIAHLLQRYPLLDIEMVSAPQQELKARLHQNEIDLYIAYSSSELDRNERFRLLGIEKFVAAISPQGAQQLKDNHKNELTMLSELRQIIIASKHYPLPDSRVLVSDSYWYSDSLLMAINMVEQGFGWGNFPLSTVQEHFAQGSLVRLEFHDTTNRLDMPIHAIWPSHKPLSQTIQMLIELWTKQINIE</sequence>
<dbReference type="Proteomes" id="UP001159329">
    <property type="component" value="Unassembled WGS sequence"/>
</dbReference>
<dbReference type="PROSITE" id="PS50931">
    <property type="entry name" value="HTH_LYSR"/>
    <property type="match status" value="1"/>
</dbReference>
<comment type="similarity">
    <text evidence="1">Belongs to the LysR transcriptional regulatory family.</text>
</comment>
<proteinExistence type="inferred from homology"/>
<dbReference type="InterPro" id="IPR000847">
    <property type="entry name" value="LysR_HTH_N"/>
</dbReference>
<dbReference type="AlphaFoldDB" id="A0AA42IA72"/>
<dbReference type="SUPFAM" id="SSF53850">
    <property type="entry name" value="Periplasmic binding protein-like II"/>
    <property type="match status" value="1"/>
</dbReference>
<dbReference type="InterPro" id="IPR036390">
    <property type="entry name" value="WH_DNA-bd_sf"/>
</dbReference>
<dbReference type="PANTHER" id="PTHR30126:SF91">
    <property type="entry name" value="LYSR FAMILY TRANSCRIPTIONAL REGULATOR"/>
    <property type="match status" value="1"/>
</dbReference>
<dbReference type="RefSeq" id="WP_279695595.1">
    <property type="nucleotide sequence ID" value="NZ_JAOEEO010000002.1"/>
</dbReference>
<evidence type="ECO:0000256" key="4">
    <source>
        <dbReference type="ARBA" id="ARBA00023163"/>
    </source>
</evidence>
<evidence type="ECO:0000256" key="3">
    <source>
        <dbReference type="ARBA" id="ARBA00023125"/>
    </source>
</evidence>
<organism evidence="6 7">
    <name type="scientific">Acinetobacter courvalinii</name>
    <dbReference type="NCBI Taxonomy" id="280147"/>
    <lineage>
        <taxon>Bacteria</taxon>
        <taxon>Pseudomonadati</taxon>
        <taxon>Pseudomonadota</taxon>
        <taxon>Gammaproteobacteria</taxon>
        <taxon>Moraxellales</taxon>
        <taxon>Moraxellaceae</taxon>
        <taxon>Acinetobacter</taxon>
    </lineage>
</organism>
<evidence type="ECO:0000256" key="2">
    <source>
        <dbReference type="ARBA" id="ARBA00023015"/>
    </source>
</evidence>
<name>A0AA42IA72_9GAMM</name>
<feature type="domain" description="HTH lysR-type" evidence="5">
    <location>
        <begin position="1"/>
        <end position="60"/>
    </location>
</feature>
<dbReference type="InterPro" id="IPR005119">
    <property type="entry name" value="LysR_subst-bd"/>
</dbReference>
<dbReference type="PANTHER" id="PTHR30126">
    <property type="entry name" value="HTH-TYPE TRANSCRIPTIONAL REGULATOR"/>
    <property type="match status" value="1"/>
</dbReference>